<dbReference type="RefSeq" id="XP_044451962.1">
    <property type="nucleotide sequence ID" value="XM_044596027.1"/>
</dbReference>
<proteinExistence type="predicted"/>
<dbReference type="Gramene" id="TraesRN1A0101141700.1">
    <property type="protein sequence ID" value="TraesRN1A0101141700.1"/>
    <property type="gene ID" value="TraesRN1A0101141700"/>
</dbReference>
<dbReference type="Gramene" id="TraesCS1A02G438200.1">
    <property type="protein sequence ID" value="TraesCS1A02G438200.1"/>
    <property type="gene ID" value="TraesCS1A02G438200"/>
</dbReference>
<sequence>MEEPRWLGGSLLQRTQAAVMPSRFMRSRQLSSEHARAHSRRQILQKEDELHDALSKANEQHLSAQATQKRPFNLIRLQVYSQRARGVLDLACKVTLYVYGGAFLLDITGAGRMLGLGPEINEDNIQRLRTKDGSVEL</sequence>
<reference evidence="1" key="1">
    <citation type="submission" date="2018-08" db="EMBL/GenBank/DDBJ databases">
        <authorList>
            <person name="Rossello M."/>
        </authorList>
    </citation>
    <scope>NUCLEOTIDE SEQUENCE [LARGE SCALE GENOMIC DNA]</scope>
    <source>
        <strain evidence="1">cv. Chinese Spring</strain>
    </source>
</reference>
<protein>
    <submittedName>
        <fullName evidence="1">Uncharacterized protein</fullName>
    </submittedName>
</protein>
<dbReference type="Gramene" id="TraesARI1A03G00181560.1">
    <property type="protein sequence ID" value="TraesARI1A03G00181560.1"/>
    <property type="gene ID" value="TraesARI1A03G00181560"/>
</dbReference>
<evidence type="ECO:0000313" key="2">
    <source>
        <dbReference type="Proteomes" id="UP000019116"/>
    </source>
</evidence>
<accession>A0A3B5Y7Y9</accession>
<dbReference type="Gramene" id="TraesCS1A03G1064500.1">
    <property type="protein sequence ID" value="TraesCS1A03G1064500.1.CDS"/>
    <property type="gene ID" value="TraesCS1A03G1064500"/>
</dbReference>
<keyword evidence="2" id="KW-1185">Reference proteome</keyword>
<dbReference type="AlphaFoldDB" id="A0A3B5Y7Y9"/>
<dbReference type="EnsemblPlants" id="TraesCS1A02G438200.1">
    <property type="protein sequence ID" value="TraesCS1A02G438200.1"/>
    <property type="gene ID" value="TraesCS1A02G438200"/>
</dbReference>
<dbReference type="SMR" id="A0A3B5Y7Y9"/>
<reference evidence="1" key="2">
    <citation type="submission" date="2018-10" db="UniProtKB">
        <authorList>
            <consortium name="EnsemblPlants"/>
        </authorList>
    </citation>
    <scope>IDENTIFICATION</scope>
</reference>
<dbReference type="Gramene" id="TraesWEE_scaffold_010721_01G000400.1">
    <property type="protein sequence ID" value="TraesWEE_scaffold_010721_01G000400.1"/>
    <property type="gene ID" value="TraesWEE_scaffold_010721_01G000400"/>
</dbReference>
<dbReference type="Gramene" id="TraesCAD_scaffold_086993_01G000100.1">
    <property type="protein sequence ID" value="TraesCAD_scaffold_086993_01G000100.1"/>
    <property type="gene ID" value="TraesCAD_scaffold_086993_01G000100"/>
</dbReference>
<evidence type="ECO:0000313" key="1">
    <source>
        <dbReference type="EnsemblPlants" id="TraesCS1A02G438200.1"/>
    </source>
</evidence>
<dbReference type="Gramene" id="TraesROB_scaffold_101495_01G000100.1">
    <property type="protein sequence ID" value="TraesROB_scaffold_101495_01G000100.1"/>
    <property type="gene ID" value="TraesROB_scaffold_101495_01G000100"/>
</dbReference>
<dbReference type="Proteomes" id="UP000019116">
    <property type="component" value="Chromosome 1A"/>
</dbReference>
<dbReference type="OrthoDB" id="10435081at2759"/>
<gene>
    <name evidence="1" type="primary">LOC123183254</name>
</gene>
<dbReference type="GeneID" id="123183254"/>
<name>A0A3B5Y7Y9_WHEAT</name>
<dbReference type="Gramene" id="TraesSYM1A03G00183630.1">
    <property type="protein sequence ID" value="TraesSYM1A03G00183630.1"/>
    <property type="gene ID" value="TraesSYM1A03G00183630"/>
</dbReference>
<dbReference type="Gramene" id="TraesCLE_scaffold_100218_01G000100.1">
    <property type="protein sequence ID" value="TraesCLE_scaffold_100218_01G000100.1"/>
    <property type="gene ID" value="TraesCLE_scaffold_100218_01G000100"/>
</dbReference>
<dbReference type="KEGG" id="taes:123183254"/>
<organism evidence="1">
    <name type="scientific">Triticum aestivum</name>
    <name type="common">Wheat</name>
    <dbReference type="NCBI Taxonomy" id="4565"/>
    <lineage>
        <taxon>Eukaryota</taxon>
        <taxon>Viridiplantae</taxon>
        <taxon>Streptophyta</taxon>
        <taxon>Embryophyta</taxon>
        <taxon>Tracheophyta</taxon>
        <taxon>Spermatophyta</taxon>
        <taxon>Magnoliopsida</taxon>
        <taxon>Liliopsida</taxon>
        <taxon>Poales</taxon>
        <taxon>Poaceae</taxon>
        <taxon>BOP clade</taxon>
        <taxon>Pooideae</taxon>
        <taxon>Triticodae</taxon>
        <taxon>Triticeae</taxon>
        <taxon>Triticinae</taxon>
        <taxon>Triticum</taxon>
    </lineage>
</organism>